<dbReference type="EMBL" id="ML987209">
    <property type="protein sequence ID" value="KAF2242162.1"/>
    <property type="molecule type" value="Genomic_DNA"/>
</dbReference>
<accession>A0A6A6HWQ4</accession>
<dbReference type="OrthoDB" id="1022638at2759"/>
<organism evidence="2 3">
    <name type="scientific">Trematosphaeria pertusa</name>
    <dbReference type="NCBI Taxonomy" id="390896"/>
    <lineage>
        <taxon>Eukaryota</taxon>
        <taxon>Fungi</taxon>
        <taxon>Dikarya</taxon>
        <taxon>Ascomycota</taxon>
        <taxon>Pezizomycotina</taxon>
        <taxon>Dothideomycetes</taxon>
        <taxon>Pleosporomycetidae</taxon>
        <taxon>Pleosporales</taxon>
        <taxon>Massarineae</taxon>
        <taxon>Trematosphaeriaceae</taxon>
        <taxon>Trematosphaeria</taxon>
    </lineage>
</organism>
<dbReference type="Pfam" id="PF00651">
    <property type="entry name" value="BTB"/>
    <property type="match status" value="1"/>
</dbReference>
<keyword evidence="3" id="KW-1185">Reference proteome</keyword>
<sequence length="222" mass="25027">MANRKHLLKLGSGVITVAVGEGEKQKEFAVHEALITERSRFFRNAIQGNWKEAEERIVNLTEDHPDVFELYLQALYAGHVELPDGHATDTFYNMLGGVFVLAERIRDVKTKNLIVEEIKAKADIREHFAAYLQMAAVIYNGTPGPCGIRRLLVDLVARSNDYHAAQEGIEKFTAKLEGVPKQFLMDLVFGLYTKRQTNSRSGWNSFKSESAATYMEDESTSQ</sequence>
<protein>
    <recommendedName>
        <fullName evidence="1">BTB domain-containing protein</fullName>
    </recommendedName>
</protein>
<dbReference type="Gene3D" id="3.30.710.10">
    <property type="entry name" value="Potassium Channel Kv1.1, Chain A"/>
    <property type="match status" value="1"/>
</dbReference>
<dbReference type="PANTHER" id="PTHR47843">
    <property type="entry name" value="BTB DOMAIN-CONTAINING PROTEIN-RELATED"/>
    <property type="match status" value="1"/>
</dbReference>
<dbReference type="SUPFAM" id="SSF54695">
    <property type="entry name" value="POZ domain"/>
    <property type="match status" value="1"/>
</dbReference>
<dbReference type="GeneID" id="54580597"/>
<dbReference type="CDD" id="cd18186">
    <property type="entry name" value="BTB_POZ_ZBTB_KLHL-like"/>
    <property type="match status" value="1"/>
</dbReference>
<dbReference type="AlphaFoldDB" id="A0A6A6HWQ4"/>
<evidence type="ECO:0000313" key="3">
    <source>
        <dbReference type="Proteomes" id="UP000800094"/>
    </source>
</evidence>
<dbReference type="PANTHER" id="PTHR47843:SF2">
    <property type="entry name" value="BTB DOMAIN-CONTAINING PROTEIN"/>
    <property type="match status" value="1"/>
</dbReference>
<evidence type="ECO:0000259" key="1">
    <source>
        <dbReference type="PROSITE" id="PS50097"/>
    </source>
</evidence>
<dbReference type="InterPro" id="IPR000210">
    <property type="entry name" value="BTB/POZ_dom"/>
</dbReference>
<dbReference type="RefSeq" id="XP_033677166.1">
    <property type="nucleotide sequence ID" value="XM_033827267.1"/>
</dbReference>
<proteinExistence type="predicted"/>
<gene>
    <name evidence="2" type="ORF">BU26DRAFT_511073</name>
</gene>
<name>A0A6A6HWQ4_9PLEO</name>
<dbReference type="Proteomes" id="UP000800094">
    <property type="component" value="Unassembled WGS sequence"/>
</dbReference>
<feature type="domain" description="BTB" evidence="1">
    <location>
        <begin position="13"/>
        <end position="84"/>
    </location>
</feature>
<dbReference type="PROSITE" id="PS50097">
    <property type="entry name" value="BTB"/>
    <property type="match status" value="1"/>
</dbReference>
<dbReference type="InterPro" id="IPR011333">
    <property type="entry name" value="SKP1/BTB/POZ_sf"/>
</dbReference>
<evidence type="ECO:0000313" key="2">
    <source>
        <dbReference type="EMBL" id="KAF2242162.1"/>
    </source>
</evidence>
<reference evidence="2" key="1">
    <citation type="journal article" date="2020" name="Stud. Mycol.">
        <title>101 Dothideomycetes genomes: a test case for predicting lifestyles and emergence of pathogens.</title>
        <authorList>
            <person name="Haridas S."/>
            <person name="Albert R."/>
            <person name="Binder M."/>
            <person name="Bloem J."/>
            <person name="Labutti K."/>
            <person name="Salamov A."/>
            <person name="Andreopoulos B."/>
            <person name="Baker S."/>
            <person name="Barry K."/>
            <person name="Bills G."/>
            <person name="Bluhm B."/>
            <person name="Cannon C."/>
            <person name="Castanera R."/>
            <person name="Culley D."/>
            <person name="Daum C."/>
            <person name="Ezra D."/>
            <person name="Gonzalez J."/>
            <person name="Henrissat B."/>
            <person name="Kuo A."/>
            <person name="Liang C."/>
            <person name="Lipzen A."/>
            <person name="Lutzoni F."/>
            <person name="Magnuson J."/>
            <person name="Mondo S."/>
            <person name="Nolan M."/>
            <person name="Ohm R."/>
            <person name="Pangilinan J."/>
            <person name="Park H.-J."/>
            <person name="Ramirez L."/>
            <person name="Alfaro M."/>
            <person name="Sun H."/>
            <person name="Tritt A."/>
            <person name="Yoshinaga Y."/>
            <person name="Zwiers L.-H."/>
            <person name="Turgeon B."/>
            <person name="Goodwin S."/>
            <person name="Spatafora J."/>
            <person name="Crous P."/>
            <person name="Grigoriev I."/>
        </authorList>
    </citation>
    <scope>NUCLEOTIDE SEQUENCE</scope>
    <source>
        <strain evidence="2">CBS 122368</strain>
    </source>
</reference>